<dbReference type="SUPFAM" id="SSF48726">
    <property type="entry name" value="Immunoglobulin"/>
    <property type="match status" value="1"/>
</dbReference>
<dbReference type="Gene3D" id="2.60.40.10">
    <property type="entry name" value="Immunoglobulins"/>
    <property type="match status" value="1"/>
</dbReference>
<sequence>MCDHLYLDPPVLSTDSPIIAEIGNSLSVSCNVNASAQTDIHWTKVDSHISNISDHEVISELTFLVTQDLLNERLMCKAQNEFNSSVEYIHLQERYITTPVSSDHRGSEETEEPDSKKGSESTKDPAIESRSQKSYGVVIVAVIVCILLLAILGAVLYFLYKKGRIPCGRSGTKDITKPGEKEQIVVEMKPDSPAEESVLLPGAQDKKQTADQVTKWHPRHQKHDTDIYLHQ</sequence>
<feature type="compositionally biased region" description="Basic and acidic residues" evidence="1">
    <location>
        <begin position="102"/>
        <end position="127"/>
    </location>
</feature>
<evidence type="ECO:0000259" key="3">
    <source>
        <dbReference type="PROSITE" id="PS50835"/>
    </source>
</evidence>
<dbReference type="InterPro" id="IPR013783">
    <property type="entry name" value="Ig-like_fold"/>
</dbReference>
<feature type="region of interest" description="Disordered" evidence="1">
    <location>
        <begin position="99"/>
        <end position="127"/>
    </location>
</feature>
<dbReference type="Proteomes" id="UP001176940">
    <property type="component" value="Unassembled WGS sequence"/>
</dbReference>
<dbReference type="EMBL" id="CAUEEQ010019605">
    <property type="protein sequence ID" value="CAJ0942061.1"/>
    <property type="molecule type" value="Genomic_DNA"/>
</dbReference>
<accession>A0ABN9LHZ5</accession>
<reference evidence="4" key="1">
    <citation type="submission" date="2023-07" db="EMBL/GenBank/DDBJ databases">
        <authorList>
            <person name="Stuckert A."/>
        </authorList>
    </citation>
    <scope>NUCLEOTIDE SEQUENCE</scope>
</reference>
<evidence type="ECO:0000256" key="2">
    <source>
        <dbReference type="SAM" id="Phobius"/>
    </source>
</evidence>
<dbReference type="InterPro" id="IPR007110">
    <property type="entry name" value="Ig-like_dom"/>
</dbReference>
<feature type="region of interest" description="Disordered" evidence="1">
    <location>
        <begin position="190"/>
        <end position="231"/>
    </location>
</feature>
<dbReference type="InterPro" id="IPR036179">
    <property type="entry name" value="Ig-like_dom_sf"/>
</dbReference>
<comment type="caution">
    <text evidence="4">The sequence shown here is derived from an EMBL/GenBank/DDBJ whole genome shotgun (WGS) entry which is preliminary data.</text>
</comment>
<feature type="transmembrane region" description="Helical" evidence="2">
    <location>
        <begin position="135"/>
        <end position="160"/>
    </location>
</feature>
<evidence type="ECO:0000313" key="5">
    <source>
        <dbReference type="Proteomes" id="UP001176940"/>
    </source>
</evidence>
<protein>
    <recommendedName>
        <fullName evidence="3">Ig-like domain-containing protein</fullName>
    </recommendedName>
</protein>
<keyword evidence="5" id="KW-1185">Reference proteome</keyword>
<name>A0ABN9LHZ5_9NEOB</name>
<dbReference type="PROSITE" id="PS50835">
    <property type="entry name" value="IG_LIKE"/>
    <property type="match status" value="1"/>
</dbReference>
<evidence type="ECO:0000256" key="1">
    <source>
        <dbReference type="SAM" id="MobiDB-lite"/>
    </source>
</evidence>
<proteinExistence type="predicted"/>
<keyword evidence="2" id="KW-0812">Transmembrane</keyword>
<keyword evidence="2" id="KW-0472">Membrane</keyword>
<keyword evidence="2" id="KW-1133">Transmembrane helix</keyword>
<gene>
    <name evidence="4" type="ORF">RIMI_LOCUS9453122</name>
</gene>
<organism evidence="4 5">
    <name type="scientific">Ranitomeya imitator</name>
    <name type="common">mimic poison frog</name>
    <dbReference type="NCBI Taxonomy" id="111125"/>
    <lineage>
        <taxon>Eukaryota</taxon>
        <taxon>Metazoa</taxon>
        <taxon>Chordata</taxon>
        <taxon>Craniata</taxon>
        <taxon>Vertebrata</taxon>
        <taxon>Euteleostomi</taxon>
        <taxon>Amphibia</taxon>
        <taxon>Batrachia</taxon>
        <taxon>Anura</taxon>
        <taxon>Neobatrachia</taxon>
        <taxon>Hyloidea</taxon>
        <taxon>Dendrobatidae</taxon>
        <taxon>Dendrobatinae</taxon>
        <taxon>Ranitomeya</taxon>
    </lineage>
</organism>
<feature type="domain" description="Ig-like" evidence="3">
    <location>
        <begin position="9"/>
        <end position="87"/>
    </location>
</feature>
<evidence type="ECO:0000313" key="4">
    <source>
        <dbReference type="EMBL" id="CAJ0942061.1"/>
    </source>
</evidence>